<dbReference type="InterPro" id="IPR018955">
    <property type="entry name" value="BCDHK/PDK_N"/>
</dbReference>
<dbReference type="PANTHER" id="PTHR11947:SF3">
    <property type="entry name" value="[PYRUVATE DEHYDROGENASE (ACETYL-TRANSFERRING)] KINASE, MITOCHONDRIAL"/>
    <property type="match status" value="1"/>
</dbReference>
<evidence type="ECO:0000256" key="6">
    <source>
        <dbReference type="ARBA" id="ARBA00023128"/>
    </source>
</evidence>
<evidence type="ECO:0000256" key="8">
    <source>
        <dbReference type="RuleBase" id="RU366032"/>
    </source>
</evidence>
<keyword evidence="4 8" id="KW-0418">Kinase</keyword>
<dbReference type="EMBL" id="HBNR01043006">
    <property type="protein sequence ID" value="CAE4602918.1"/>
    <property type="molecule type" value="Transcribed_RNA"/>
</dbReference>
<evidence type="ECO:0000256" key="3">
    <source>
        <dbReference type="ARBA" id="ARBA00022741"/>
    </source>
</evidence>
<dbReference type="InterPro" id="IPR039028">
    <property type="entry name" value="BCKD/PDK"/>
</dbReference>
<evidence type="ECO:0000256" key="7">
    <source>
        <dbReference type="ARBA" id="ARBA00048201"/>
    </source>
</evidence>
<dbReference type="SUPFAM" id="SSF55874">
    <property type="entry name" value="ATPase domain of HSP90 chaperone/DNA topoisomerase II/histidine kinase"/>
    <property type="match status" value="1"/>
</dbReference>
<keyword evidence="3 8" id="KW-0547">Nucleotide-binding</keyword>
<reference evidence="10" key="1">
    <citation type="submission" date="2021-01" db="EMBL/GenBank/DDBJ databases">
        <authorList>
            <person name="Corre E."/>
            <person name="Pelletier E."/>
            <person name="Niang G."/>
            <person name="Scheremetjew M."/>
            <person name="Finn R."/>
            <person name="Kale V."/>
            <person name="Holt S."/>
            <person name="Cochrane G."/>
            <person name="Meng A."/>
            <person name="Brown T."/>
            <person name="Cohen L."/>
        </authorList>
    </citation>
    <scope>NUCLEOTIDE SEQUENCE</scope>
    <source>
        <strain evidence="10">CCMP3105</strain>
    </source>
</reference>
<evidence type="ECO:0000256" key="2">
    <source>
        <dbReference type="ARBA" id="ARBA00022679"/>
    </source>
</evidence>
<evidence type="ECO:0000256" key="1">
    <source>
        <dbReference type="ARBA" id="ARBA00006155"/>
    </source>
</evidence>
<dbReference type="GO" id="GO:0010906">
    <property type="term" value="P:regulation of glucose metabolic process"/>
    <property type="evidence" value="ECO:0007669"/>
    <property type="project" value="TreeGrafter"/>
</dbReference>
<dbReference type="Gene3D" id="1.20.140.20">
    <property type="entry name" value="Alpha-ketoacid/pyruvate dehydrogenase kinase, N-terminal domain"/>
    <property type="match status" value="1"/>
</dbReference>
<dbReference type="InterPro" id="IPR003594">
    <property type="entry name" value="HATPase_dom"/>
</dbReference>
<keyword evidence="6 8" id="KW-0496">Mitochondrion</keyword>
<protein>
    <recommendedName>
        <fullName evidence="8">Protein-serine/threonine kinase</fullName>
        <ecNumber evidence="8">2.7.11.-</ecNumber>
    </recommendedName>
</protein>
<dbReference type="Pfam" id="PF10436">
    <property type="entry name" value="BCDHK_Adom3"/>
    <property type="match status" value="1"/>
</dbReference>
<accession>A0A7S4VCG9</accession>
<evidence type="ECO:0000313" key="10">
    <source>
        <dbReference type="EMBL" id="CAE4602918.1"/>
    </source>
</evidence>
<dbReference type="GO" id="GO:0004740">
    <property type="term" value="F:pyruvate dehydrogenase (acetyl-transferring) kinase activity"/>
    <property type="evidence" value="ECO:0007669"/>
    <property type="project" value="UniProtKB-EC"/>
</dbReference>
<evidence type="ECO:0000256" key="5">
    <source>
        <dbReference type="ARBA" id="ARBA00022840"/>
    </source>
</evidence>
<sequence>MWRRAAVGLFRQAAGQASPRRALLRPSRHPQCHWPQAGRLVAVSANSARVHRLPVGEEDIEDQHLAEQIAHYAAMRPNPLSLGKVLEMMTPWLMARFIYKELPIRYAERIRSIEALPGWDTVPDLAEVRRRHVRTFEDIIMSGKFPNRSSLGDPDLLVDFNQVVRSAAVRQTDVQLLTARAMHTLHRQNPDTFSVGFIDKWLDDFLLNWIGTEMLLAHYLACVHGQPTGIVDPRCDVAEVCRDVAFTMQRLCQDLRGRVPPVQVLSRSALEEDRRAPAFSYIPSFLNYILIEILKNSCRATLESTQDDLKLQKRPITVLVCADERRVAIRISDLARGIPFDVGAHVWSYMYSTARKQGESATPIAGYGVGLPLSRLYARYLGGSLDLISWPGYGTDVHLFLPRLTSEQVEVVPDQDNEDEWTHDRVSQLVGVGPQADAELKDFVDWVFNQTAKERA</sequence>
<comment type="similarity">
    <text evidence="1 8">Belongs to the PDK/BCKDK protein kinase family.</text>
</comment>
<dbReference type="InterPro" id="IPR004358">
    <property type="entry name" value="Sig_transdc_His_kin-like_C"/>
</dbReference>
<comment type="subcellular location">
    <subcellularLocation>
        <location evidence="8">Mitochondrion matrix</location>
    </subcellularLocation>
</comment>
<dbReference type="InterPro" id="IPR005467">
    <property type="entry name" value="His_kinase_dom"/>
</dbReference>
<evidence type="ECO:0000256" key="4">
    <source>
        <dbReference type="ARBA" id="ARBA00022777"/>
    </source>
</evidence>
<organism evidence="10">
    <name type="scientific">Alexandrium monilatum</name>
    <dbReference type="NCBI Taxonomy" id="311494"/>
    <lineage>
        <taxon>Eukaryota</taxon>
        <taxon>Sar</taxon>
        <taxon>Alveolata</taxon>
        <taxon>Dinophyceae</taxon>
        <taxon>Gonyaulacales</taxon>
        <taxon>Pyrocystaceae</taxon>
        <taxon>Alexandrium</taxon>
    </lineage>
</organism>
<keyword evidence="5 8" id="KW-0067">ATP-binding</keyword>
<dbReference type="PANTHER" id="PTHR11947">
    <property type="entry name" value="PYRUVATE DEHYDROGENASE KINASE"/>
    <property type="match status" value="1"/>
</dbReference>
<dbReference type="GO" id="GO:0005524">
    <property type="term" value="F:ATP binding"/>
    <property type="evidence" value="ECO:0007669"/>
    <property type="project" value="UniProtKB-UniRule"/>
</dbReference>
<gene>
    <name evidence="10" type="ORF">AMON00008_LOCUS29923</name>
</gene>
<dbReference type="EC" id="2.7.11.-" evidence="8"/>
<comment type="catalytic activity">
    <reaction evidence="7">
        <text>L-seryl-[pyruvate dehydrogenase E1 alpha subunit] + ATP = O-phospho-L-seryl-[pyruvate dehydrogenase E1 alpha subunit] + ADP + H(+)</text>
        <dbReference type="Rhea" id="RHEA:23052"/>
        <dbReference type="Rhea" id="RHEA-COMP:13689"/>
        <dbReference type="Rhea" id="RHEA-COMP:13690"/>
        <dbReference type="ChEBI" id="CHEBI:15378"/>
        <dbReference type="ChEBI" id="CHEBI:29999"/>
        <dbReference type="ChEBI" id="CHEBI:30616"/>
        <dbReference type="ChEBI" id="CHEBI:83421"/>
        <dbReference type="ChEBI" id="CHEBI:456216"/>
        <dbReference type="EC" id="2.7.11.2"/>
    </reaction>
</comment>
<proteinExistence type="inferred from homology"/>
<dbReference type="Pfam" id="PF02518">
    <property type="entry name" value="HATPase_c"/>
    <property type="match status" value="1"/>
</dbReference>
<dbReference type="Gene3D" id="3.30.565.10">
    <property type="entry name" value="Histidine kinase-like ATPase, C-terminal domain"/>
    <property type="match status" value="1"/>
</dbReference>
<dbReference type="PRINTS" id="PR00344">
    <property type="entry name" value="BCTRLSENSOR"/>
</dbReference>
<dbReference type="InterPro" id="IPR036784">
    <property type="entry name" value="AK/P_DHK_N_sf"/>
</dbReference>
<dbReference type="SUPFAM" id="SSF69012">
    <property type="entry name" value="alpha-ketoacid dehydrogenase kinase, N-terminal domain"/>
    <property type="match status" value="1"/>
</dbReference>
<dbReference type="SMART" id="SM00387">
    <property type="entry name" value="HATPase_c"/>
    <property type="match status" value="1"/>
</dbReference>
<dbReference type="GO" id="GO:0005759">
    <property type="term" value="C:mitochondrial matrix"/>
    <property type="evidence" value="ECO:0007669"/>
    <property type="project" value="UniProtKB-SubCell"/>
</dbReference>
<keyword evidence="2 8" id="KW-0808">Transferase</keyword>
<dbReference type="PROSITE" id="PS50109">
    <property type="entry name" value="HIS_KIN"/>
    <property type="match status" value="1"/>
</dbReference>
<evidence type="ECO:0000259" key="9">
    <source>
        <dbReference type="PROSITE" id="PS50109"/>
    </source>
</evidence>
<dbReference type="InterPro" id="IPR036890">
    <property type="entry name" value="HATPase_C_sf"/>
</dbReference>
<feature type="domain" description="Histidine kinase" evidence="9">
    <location>
        <begin position="286"/>
        <end position="405"/>
    </location>
</feature>
<dbReference type="AlphaFoldDB" id="A0A7S4VCG9"/>
<name>A0A7S4VCG9_9DINO</name>